<dbReference type="GO" id="GO:0005634">
    <property type="term" value="C:nucleus"/>
    <property type="evidence" value="ECO:0007669"/>
    <property type="project" value="TreeGrafter"/>
</dbReference>
<feature type="active site" evidence="1">
    <location>
        <position position="207"/>
    </location>
</feature>
<dbReference type="EMBL" id="CAJJDO010000149">
    <property type="protein sequence ID" value="CAD8207862.1"/>
    <property type="molecule type" value="Genomic_DNA"/>
</dbReference>
<keyword evidence="2" id="KW-0175">Coiled coil</keyword>
<dbReference type="GO" id="GO:0005737">
    <property type="term" value="C:cytoplasm"/>
    <property type="evidence" value="ECO:0007669"/>
    <property type="project" value="TreeGrafter"/>
</dbReference>
<protein>
    <recommendedName>
        <fullName evidence="3">PARG catalytic Macro domain-containing protein</fullName>
    </recommendedName>
</protein>
<dbReference type="PANTHER" id="PTHR12837">
    <property type="entry name" value="POLY ADP-RIBOSE GLYCOHYDROLASE"/>
    <property type="match status" value="1"/>
</dbReference>
<dbReference type="GO" id="GO:0009225">
    <property type="term" value="P:nucleotide-sugar metabolic process"/>
    <property type="evidence" value="ECO:0007669"/>
    <property type="project" value="TreeGrafter"/>
</dbReference>
<dbReference type="GO" id="GO:1990966">
    <property type="term" value="P:ATP generation from poly-ADP-D-ribose"/>
    <property type="evidence" value="ECO:0007669"/>
    <property type="project" value="TreeGrafter"/>
</dbReference>
<accession>A0A8S1Y7I2</accession>
<dbReference type="AlphaFoldDB" id="A0A8S1Y7I2"/>
<comment type="caution">
    <text evidence="4">The sequence shown here is derived from an EMBL/GenBank/DDBJ whole genome shotgun (WGS) entry which is preliminary data.</text>
</comment>
<feature type="domain" description="PARG catalytic Macro" evidence="3">
    <location>
        <begin position="185"/>
        <end position="358"/>
    </location>
</feature>
<dbReference type="Proteomes" id="UP000689195">
    <property type="component" value="Unassembled WGS sequence"/>
</dbReference>
<evidence type="ECO:0000259" key="3">
    <source>
        <dbReference type="Pfam" id="PF05028"/>
    </source>
</evidence>
<dbReference type="OrthoDB" id="1937899at2759"/>
<evidence type="ECO:0000313" key="4">
    <source>
        <dbReference type="EMBL" id="CAD8207862.1"/>
    </source>
</evidence>
<dbReference type="InterPro" id="IPR007724">
    <property type="entry name" value="Poly_GlycHdrlase"/>
</dbReference>
<feature type="active site" evidence="1">
    <location>
        <position position="227"/>
    </location>
</feature>
<keyword evidence="5" id="KW-1185">Reference proteome</keyword>
<dbReference type="PANTHER" id="PTHR12837:SF0">
    <property type="entry name" value="POLY(ADP-RIBOSE) GLYCOHYDROLASE"/>
    <property type="match status" value="1"/>
</dbReference>
<reference evidence="4" key="1">
    <citation type="submission" date="2021-01" db="EMBL/GenBank/DDBJ databases">
        <authorList>
            <consortium name="Genoscope - CEA"/>
            <person name="William W."/>
        </authorList>
    </citation>
    <scope>NUCLEOTIDE SEQUENCE</scope>
</reference>
<feature type="active site" evidence="1">
    <location>
        <position position="226"/>
    </location>
</feature>
<evidence type="ECO:0000313" key="5">
    <source>
        <dbReference type="Proteomes" id="UP000689195"/>
    </source>
</evidence>
<dbReference type="InterPro" id="IPR046372">
    <property type="entry name" value="PARG_cat_C"/>
</dbReference>
<dbReference type="GO" id="GO:0005975">
    <property type="term" value="P:carbohydrate metabolic process"/>
    <property type="evidence" value="ECO:0007669"/>
    <property type="project" value="InterPro"/>
</dbReference>
<gene>
    <name evidence="4" type="ORF">PPENT_87.1.T1490004</name>
</gene>
<evidence type="ECO:0000256" key="2">
    <source>
        <dbReference type="SAM" id="Coils"/>
    </source>
</evidence>
<dbReference type="GO" id="GO:0006282">
    <property type="term" value="P:regulation of DNA repair"/>
    <property type="evidence" value="ECO:0007669"/>
    <property type="project" value="InterPro"/>
</dbReference>
<evidence type="ECO:0000256" key="1">
    <source>
        <dbReference type="PIRSR" id="PIRSR607724-1"/>
    </source>
</evidence>
<proteinExistence type="predicted"/>
<sequence>MIKSISKIFFQLQQSQQKTNNAFKCNLKGFVQQNYLDYIHQTIDFDQTLQDIFDDQKGQLEFKNYLKKEIFNNSDQLQINLECIYQQWDSQSKVQLKRVEVFRLIMLMYLGLLERDFSQGGFYLIDMVHIKCSNNYLSEQKLKCIQHYIKTFYLNQNAIRDQQLVFSKNSVNKEEFKKKLQENSNQTINFEFTQLKNEDHNNSTVVDFADENIGGLVLDTWNCAQEEIIMLIFPEAIACMIFIPKMKETEAILIENLKKYSNYTGYEQSFHSFPSLDLQESYNVLAIDAKPFYSENQFTEENIYRELLKCYAGFELSLKNQPNCDISTGRWGCGIFGGNIYLKTLIQFLSYAIAIKQVKQQNQKIIINCVNDQQLYKFGTQLKGLLEQQGTQLNLINLKESILFLQNRINEKMLQNDSTNIINQLFTILTKDIAQVQELSQNIKSNIINKEQIQNDFKIKNNNRENQQQKNLNKIIIGSTIALACSIVAYAYKTFSK</sequence>
<organism evidence="4 5">
    <name type="scientific">Paramecium pentaurelia</name>
    <dbReference type="NCBI Taxonomy" id="43138"/>
    <lineage>
        <taxon>Eukaryota</taxon>
        <taxon>Sar</taxon>
        <taxon>Alveolata</taxon>
        <taxon>Ciliophora</taxon>
        <taxon>Intramacronucleata</taxon>
        <taxon>Oligohymenophorea</taxon>
        <taxon>Peniculida</taxon>
        <taxon>Parameciidae</taxon>
        <taxon>Paramecium</taxon>
    </lineage>
</organism>
<feature type="coiled-coil region" evidence="2">
    <location>
        <begin position="436"/>
        <end position="470"/>
    </location>
</feature>
<dbReference type="GO" id="GO:0004649">
    <property type="term" value="F:poly(ADP-ribose) glycohydrolase activity"/>
    <property type="evidence" value="ECO:0007669"/>
    <property type="project" value="InterPro"/>
</dbReference>
<name>A0A8S1Y7I2_9CILI</name>
<dbReference type="Pfam" id="PF05028">
    <property type="entry name" value="PARG_cat_C"/>
    <property type="match status" value="1"/>
</dbReference>